<name>A0A8S1AHL0_ARCPL</name>
<feature type="chain" id="PRO_5035913002" description="Insulin-like domain-containing protein" evidence="5">
    <location>
        <begin position="19"/>
        <end position="87"/>
    </location>
</feature>
<dbReference type="Gene3D" id="1.10.100.10">
    <property type="entry name" value="Insulin-like"/>
    <property type="match status" value="1"/>
</dbReference>
<protein>
    <recommendedName>
        <fullName evidence="6">Insulin-like domain-containing protein</fullName>
    </recommendedName>
</protein>
<sequence length="87" mass="9633">MKLLIVVLSLFVFTYASANNAHVYCGRQLSNILAVICWDAEPMKKNGVSIGFPPMDARVLGGYRGKRGPVDECCFKPCTIDELLTYC</sequence>
<dbReference type="InterPro" id="IPR036438">
    <property type="entry name" value="Insulin-like_sf"/>
</dbReference>
<gene>
    <name evidence="7" type="ORF">APLA_LOCUS9777</name>
</gene>
<dbReference type="PROSITE" id="PS00262">
    <property type="entry name" value="INSULIN"/>
    <property type="match status" value="1"/>
</dbReference>
<dbReference type="InterPro" id="IPR016179">
    <property type="entry name" value="Insulin-like"/>
</dbReference>
<keyword evidence="8" id="KW-1185">Reference proteome</keyword>
<evidence type="ECO:0000313" key="7">
    <source>
        <dbReference type="EMBL" id="CAB3244102.1"/>
    </source>
</evidence>
<evidence type="ECO:0000256" key="1">
    <source>
        <dbReference type="ARBA" id="ARBA00009034"/>
    </source>
</evidence>
<accession>A0A8S1AHL0</accession>
<feature type="domain" description="Insulin-like" evidence="6">
    <location>
        <begin position="22"/>
        <end position="87"/>
    </location>
</feature>
<comment type="similarity">
    <text evidence="1 4">Belongs to the insulin family.</text>
</comment>
<dbReference type="GO" id="GO:0005576">
    <property type="term" value="C:extracellular region"/>
    <property type="evidence" value="ECO:0007669"/>
    <property type="project" value="UniProtKB-SubCell"/>
</dbReference>
<keyword evidence="3 5" id="KW-0732">Signal</keyword>
<evidence type="ECO:0000313" key="8">
    <source>
        <dbReference type="Proteomes" id="UP000494106"/>
    </source>
</evidence>
<comment type="subcellular location">
    <subcellularLocation>
        <location evidence="4">Secreted</location>
    </subcellularLocation>
</comment>
<evidence type="ECO:0000256" key="5">
    <source>
        <dbReference type="SAM" id="SignalP"/>
    </source>
</evidence>
<reference evidence="7 8" key="1">
    <citation type="submission" date="2020-04" db="EMBL/GenBank/DDBJ databases">
        <authorList>
            <person name="Wallbank WR R."/>
            <person name="Pardo Diaz C."/>
            <person name="Kozak K."/>
            <person name="Martin S."/>
            <person name="Jiggins C."/>
            <person name="Moest M."/>
            <person name="Warren A I."/>
            <person name="Byers J.R.P. K."/>
            <person name="Montejo-Kovacevich G."/>
            <person name="Yen C E."/>
        </authorList>
    </citation>
    <scope>NUCLEOTIDE SEQUENCE [LARGE SCALE GENOMIC DNA]</scope>
</reference>
<dbReference type="PRINTS" id="PR00276">
    <property type="entry name" value="INSULINFAMLY"/>
</dbReference>
<dbReference type="Proteomes" id="UP000494106">
    <property type="component" value="Unassembled WGS sequence"/>
</dbReference>
<feature type="signal peptide" evidence="5">
    <location>
        <begin position="1"/>
        <end position="18"/>
    </location>
</feature>
<evidence type="ECO:0000256" key="2">
    <source>
        <dbReference type="ARBA" id="ARBA00022685"/>
    </source>
</evidence>
<dbReference type="InterPro" id="IPR022352">
    <property type="entry name" value="Ins/IGF/rlx"/>
</dbReference>
<dbReference type="SUPFAM" id="SSF56994">
    <property type="entry name" value="Insulin-like"/>
    <property type="match status" value="1"/>
</dbReference>
<evidence type="ECO:0000259" key="6">
    <source>
        <dbReference type="SMART" id="SM00078"/>
    </source>
</evidence>
<dbReference type="OrthoDB" id="10019596at2759"/>
<organism evidence="7 8">
    <name type="scientific">Arctia plantaginis</name>
    <name type="common">Wood tiger moth</name>
    <name type="synonym">Phalaena plantaginis</name>
    <dbReference type="NCBI Taxonomy" id="874455"/>
    <lineage>
        <taxon>Eukaryota</taxon>
        <taxon>Metazoa</taxon>
        <taxon>Ecdysozoa</taxon>
        <taxon>Arthropoda</taxon>
        <taxon>Hexapoda</taxon>
        <taxon>Insecta</taxon>
        <taxon>Pterygota</taxon>
        <taxon>Neoptera</taxon>
        <taxon>Endopterygota</taxon>
        <taxon>Lepidoptera</taxon>
        <taxon>Glossata</taxon>
        <taxon>Ditrysia</taxon>
        <taxon>Noctuoidea</taxon>
        <taxon>Erebidae</taxon>
        <taxon>Arctiinae</taxon>
        <taxon>Arctia</taxon>
    </lineage>
</organism>
<keyword evidence="2" id="KW-0165">Cleavage on pair of basic residues</keyword>
<keyword evidence="4" id="KW-0964">Secreted</keyword>
<evidence type="ECO:0000256" key="4">
    <source>
        <dbReference type="RuleBase" id="RU000406"/>
    </source>
</evidence>
<dbReference type="AlphaFoldDB" id="A0A8S1AHL0"/>
<dbReference type="InterPro" id="IPR022353">
    <property type="entry name" value="Insulin_CS"/>
</dbReference>
<comment type="caution">
    <text evidence="7">The sequence shown here is derived from an EMBL/GenBank/DDBJ whole genome shotgun (WGS) entry which is preliminary data.</text>
</comment>
<dbReference type="EMBL" id="CADEBC010000520">
    <property type="protein sequence ID" value="CAB3244102.1"/>
    <property type="molecule type" value="Genomic_DNA"/>
</dbReference>
<dbReference type="Pfam" id="PF00049">
    <property type="entry name" value="Insulin"/>
    <property type="match status" value="1"/>
</dbReference>
<dbReference type="GO" id="GO:0005179">
    <property type="term" value="F:hormone activity"/>
    <property type="evidence" value="ECO:0007669"/>
    <property type="project" value="InterPro"/>
</dbReference>
<evidence type="ECO:0000256" key="3">
    <source>
        <dbReference type="ARBA" id="ARBA00022729"/>
    </source>
</evidence>
<dbReference type="SMART" id="SM00078">
    <property type="entry name" value="IlGF"/>
    <property type="match status" value="1"/>
</dbReference>
<dbReference type="CDD" id="cd04366">
    <property type="entry name" value="IlGF_insulin_bombyxin_like"/>
    <property type="match status" value="1"/>
</dbReference>
<proteinExistence type="inferred from homology"/>